<evidence type="ECO:0000256" key="7">
    <source>
        <dbReference type="ARBA" id="ARBA00022679"/>
    </source>
</evidence>
<evidence type="ECO:0000256" key="11">
    <source>
        <dbReference type="ARBA" id="ARBA00022915"/>
    </source>
</evidence>
<feature type="domain" description="CASTOR ACT" evidence="18">
    <location>
        <begin position="332"/>
        <end position="395"/>
    </location>
</feature>
<accession>A0AAU9EW23</accession>
<evidence type="ECO:0000256" key="13">
    <source>
        <dbReference type="ARBA" id="ARBA00047872"/>
    </source>
</evidence>
<dbReference type="EC" id="2.7.2.4" evidence="15"/>
<comment type="function">
    <text evidence="1">Catalyzes the phosphorylation of the beta-carboxyl group of aspartic acid with ATP to yield 4-phospho-L-aspartate, which is involved in the branched biosynthetic pathway leading to the biosynthesis of amino acids threonine, isoleucine and methionine.</text>
</comment>
<keyword evidence="12" id="KW-0457">Lysine biosynthesis</keyword>
<dbReference type="Pfam" id="PF13840">
    <property type="entry name" value="ACT_7"/>
    <property type="match status" value="1"/>
</dbReference>
<dbReference type="NCBIfam" id="NF006068">
    <property type="entry name" value="PRK08210.1"/>
    <property type="match status" value="1"/>
</dbReference>
<dbReference type="InterPro" id="IPR036393">
    <property type="entry name" value="AceGlu_kinase-like_sf"/>
</dbReference>
<evidence type="ECO:0000256" key="5">
    <source>
        <dbReference type="ARBA" id="ARBA00010122"/>
    </source>
</evidence>
<evidence type="ECO:0000256" key="2">
    <source>
        <dbReference type="ARBA" id="ARBA00004766"/>
    </source>
</evidence>
<reference evidence="19 20" key="1">
    <citation type="submission" date="2023-08" db="EMBL/GenBank/DDBJ databases">
        <title>Helicovermis profunda gen. nov., sp. nov., a novel mesophilic, fermentative bacterium within the Bacillota from a deep-sea hydrothermal vent chimney.</title>
        <authorList>
            <person name="Miyazaki U."/>
            <person name="Mizutani D."/>
            <person name="Hashimoto Y."/>
            <person name="Tame A."/>
            <person name="Sawayama S."/>
            <person name="Miyazaki J."/>
            <person name="Takai K."/>
            <person name="Nakagawa S."/>
        </authorList>
    </citation>
    <scope>NUCLEOTIDE SEQUENCE [LARGE SCALE GENOMIC DNA]</scope>
    <source>
        <strain evidence="19 20">S502</strain>
    </source>
</reference>
<evidence type="ECO:0000259" key="17">
    <source>
        <dbReference type="Pfam" id="PF00696"/>
    </source>
</evidence>
<organism evidence="19 20">
    <name type="scientific">Helicovermis profundi</name>
    <dbReference type="NCBI Taxonomy" id="3065157"/>
    <lineage>
        <taxon>Bacteria</taxon>
        <taxon>Bacillati</taxon>
        <taxon>Bacillota</taxon>
        <taxon>Clostridia</taxon>
        <taxon>Helicovermis</taxon>
    </lineage>
</organism>
<feature type="binding site" evidence="14">
    <location>
        <position position="52"/>
    </location>
    <ligand>
        <name>substrate</name>
    </ligand>
</feature>
<feature type="binding site" evidence="14">
    <location>
        <position position="189"/>
    </location>
    <ligand>
        <name>ATP</name>
        <dbReference type="ChEBI" id="CHEBI:30616"/>
    </ligand>
</feature>
<keyword evidence="20" id="KW-1185">Reference proteome</keyword>
<evidence type="ECO:0000256" key="1">
    <source>
        <dbReference type="ARBA" id="ARBA00003121"/>
    </source>
</evidence>
<dbReference type="NCBIfam" id="TIGR00657">
    <property type="entry name" value="asp_kinases"/>
    <property type="match status" value="1"/>
</dbReference>
<dbReference type="PANTHER" id="PTHR21499">
    <property type="entry name" value="ASPARTATE KINASE"/>
    <property type="match status" value="1"/>
</dbReference>
<dbReference type="InterPro" id="IPR005260">
    <property type="entry name" value="Asp_kin_monofn"/>
</dbReference>
<comment type="similarity">
    <text evidence="5 15">Belongs to the aspartokinase family.</text>
</comment>
<gene>
    <name evidence="19" type="primary">dapG</name>
    <name evidence="19" type="ORF">HLPR_16310</name>
</gene>
<keyword evidence="8 14" id="KW-0547">Nucleotide-binding</keyword>
<dbReference type="SUPFAM" id="SSF55021">
    <property type="entry name" value="ACT-like"/>
    <property type="match status" value="1"/>
</dbReference>
<dbReference type="InterPro" id="IPR018042">
    <property type="entry name" value="Aspartate_kinase_CS"/>
</dbReference>
<dbReference type="PANTHER" id="PTHR21499:SF3">
    <property type="entry name" value="ASPARTOKINASE"/>
    <property type="match status" value="1"/>
</dbReference>
<dbReference type="EMBL" id="AP028654">
    <property type="protein sequence ID" value="BEP29300.1"/>
    <property type="molecule type" value="Genomic_DNA"/>
</dbReference>
<comment type="pathway">
    <text evidence="4 16">Amino-acid biosynthesis; L-threonine biosynthesis; L-threonine from L-aspartate: step 1/5.</text>
</comment>
<dbReference type="InterPro" id="IPR001048">
    <property type="entry name" value="Asp/Glu/Uridylate_kinase"/>
</dbReference>
<keyword evidence="7 15" id="KW-0808">Transferase</keyword>
<evidence type="ECO:0000313" key="19">
    <source>
        <dbReference type="EMBL" id="BEP29300.1"/>
    </source>
</evidence>
<feature type="domain" description="Aspartate/glutamate/uridylate kinase" evidence="17">
    <location>
        <begin position="2"/>
        <end position="235"/>
    </location>
</feature>
<dbReference type="KEGG" id="hprf:HLPR_16310"/>
<dbReference type="RefSeq" id="WP_338534945.1">
    <property type="nucleotide sequence ID" value="NZ_AP028654.1"/>
</dbReference>
<feature type="binding site" evidence="14">
    <location>
        <begin position="178"/>
        <end position="179"/>
    </location>
    <ligand>
        <name>ATP</name>
        <dbReference type="ChEBI" id="CHEBI:30616"/>
    </ligand>
</feature>
<dbReference type="GO" id="GO:0005829">
    <property type="term" value="C:cytosol"/>
    <property type="evidence" value="ECO:0007669"/>
    <property type="project" value="TreeGrafter"/>
</dbReference>
<dbReference type="GO" id="GO:0004072">
    <property type="term" value="F:aspartate kinase activity"/>
    <property type="evidence" value="ECO:0007669"/>
    <property type="project" value="UniProtKB-EC"/>
</dbReference>
<evidence type="ECO:0000256" key="12">
    <source>
        <dbReference type="ARBA" id="ARBA00023154"/>
    </source>
</evidence>
<dbReference type="GO" id="GO:0009089">
    <property type="term" value="P:lysine biosynthetic process via diaminopimelate"/>
    <property type="evidence" value="ECO:0007669"/>
    <property type="project" value="InterPro"/>
</dbReference>
<dbReference type="InterPro" id="IPR045865">
    <property type="entry name" value="ACT-like_dom_sf"/>
</dbReference>
<sequence length="399" mass="44254">MKIIVQKYGGTSVKTSETRELIARRAVKLKNEGFYPVIVVSAIGREGDPYATDTLINLVKSSYEEPSKRDLDLIMSCGEIISSTIMSSTIRKYGASSVALTGFQAGIITDDNFSDANVIRVNPEKILKYLKENNIVVVTGFQGVSENGEITTLGRGGSDNTAAILGAALDAESIEIYTDVDGIMTADPRIVSSARVLDTVTYDEIYQMAIDGAKVVDHKAVEVAKHSNKQLKIKNTFNDSKGTTIGIDNEGKMFSKEGLFTAVTAKSDILQYTIYISSSDYRNEMLLNKMEKEKISIDMINFFEDEKVFTIKMEKEKELNKIIEELSLKYEIKYNCSKIAVIGHRINGIPGVMKRIVLSLSRNSIEILQSSDSNTTIWCLIDSSRKNDAINVLHNEFNL</sequence>
<keyword evidence="11" id="KW-0220">Diaminopimelate biosynthesis</keyword>
<evidence type="ECO:0000256" key="8">
    <source>
        <dbReference type="ARBA" id="ARBA00022741"/>
    </source>
</evidence>
<dbReference type="Pfam" id="PF00696">
    <property type="entry name" value="AA_kinase"/>
    <property type="match status" value="1"/>
</dbReference>
<evidence type="ECO:0000256" key="4">
    <source>
        <dbReference type="ARBA" id="ARBA00005139"/>
    </source>
</evidence>
<protein>
    <recommendedName>
        <fullName evidence="15">Aspartokinase</fullName>
        <ecNumber evidence="15">2.7.2.4</ecNumber>
    </recommendedName>
</protein>
<dbReference type="GO" id="GO:0005524">
    <property type="term" value="F:ATP binding"/>
    <property type="evidence" value="ECO:0007669"/>
    <property type="project" value="UniProtKB-KW"/>
</dbReference>
<comment type="pathway">
    <text evidence="3 16">Amino-acid biosynthesis; L-methionine biosynthesis via de novo pathway; L-homoserine from L-aspartate: step 1/3.</text>
</comment>
<dbReference type="AlphaFoldDB" id="A0AAU9EW23"/>
<keyword evidence="10 14" id="KW-0067">ATP-binding</keyword>
<evidence type="ECO:0000256" key="16">
    <source>
        <dbReference type="RuleBase" id="RU004249"/>
    </source>
</evidence>
<keyword evidence="9 15" id="KW-0418">Kinase</keyword>
<dbReference type="PROSITE" id="PS00324">
    <property type="entry name" value="ASPARTOKINASE"/>
    <property type="match status" value="1"/>
</dbReference>
<dbReference type="GO" id="GO:0019877">
    <property type="term" value="P:diaminopimelate biosynthetic process"/>
    <property type="evidence" value="ECO:0007669"/>
    <property type="project" value="UniProtKB-KW"/>
</dbReference>
<dbReference type="InterPro" id="IPR001341">
    <property type="entry name" value="Asp_kinase"/>
</dbReference>
<dbReference type="Gene3D" id="3.30.2130.10">
    <property type="entry name" value="VC0802-like"/>
    <property type="match status" value="1"/>
</dbReference>
<dbReference type="GO" id="GO:0009090">
    <property type="term" value="P:homoserine biosynthetic process"/>
    <property type="evidence" value="ECO:0007669"/>
    <property type="project" value="TreeGrafter"/>
</dbReference>
<name>A0AAU9EW23_9FIRM</name>
<feature type="binding site" evidence="14">
    <location>
        <position position="79"/>
    </location>
    <ligand>
        <name>substrate</name>
    </ligand>
</feature>
<feature type="binding site" evidence="14">
    <location>
        <begin position="7"/>
        <end position="10"/>
    </location>
    <ligand>
        <name>ATP</name>
        <dbReference type="ChEBI" id="CHEBI:30616"/>
    </ligand>
</feature>
<evidence type="ECO:0000256" key="6">
    <source>
        <dbReference type="ARBA" id="ARBA00022605"/>
    </source>
</evidence>
<dbReference type="Gene3D" id="3.40.1160.10">
    <property type="entry name" value="Acetylglutamate kinase-like"/>
    <property type="match status" value="1"/>
</dbReference>
<dbReference type="InterPro" id="IPR027795">
    <property type="entry name" value="CASTOR_ACT_dom"/>
</dbReference>
<proteinExistence type="inferred from homology"/>
<dbReference type="Proteomes" id="UP001321786">
    <property type="component" value="Chromosome"/>
</dbReference>
<comment type="pathway">
    <text evidence="2 16">Amino-acid biosynthesis; L-lysine biosynthesis via DAP pathway; (S)-tetrahydrodipicolinate from L-aspartate: step 1/4.</text>
</comment>
<evidence type="ECO:0000259" key="18">
    <source>
        <dbReference type="Pfam" id="PF13840"/>
    </source>
</evidence>
<dbReference type="PIRSF" id="PIRSF000726">
    <property type="entry name" value="Asp_kin"/>
    <property type="match status" value="1"/>
</dbReference>
<comment type="catalytic activity">
    <reaction evidence="13 15">
        <text>L-aspartate + ATP = 4-phospho-L-aspartate + ADP</text>
        <dbReference type="Rhea" id="RHEA:23776"/>
        <dbReference type="ChEBI" id="CHEBI:29991"/>
        <dbReference type="ChEBI" id="CHEBI:30616"/>
        <dbReference type="ChEBI" id="CHEBI:57535"/>
        <dbReference type="ChEBI" id="CHEBI:456216"/>
        <dbReference type="EC" id="2.7.2.4"/>
    </reaction>
</comment>
<evidence type="ECO:0000256" key="10">
    <source>
        <dbReference type="ARBA" id="ARBA00022840"/>
    </source>
</evidence>
<feature type="binding site" evidence="14">
    <location>
        <begin position="214"/>
        <end position="215"/>
    </location>
    <ligand>
        <name>ATP</name>
        <dbReference type="ChEBI" id="CHEBI:30616"/>
    </ligand>
</feature>
<evidence type="ECO:0000256" key="3">
    <source>
        <dbReference type="ARBA" id="ARBA00004986"/>
    </source>
</evidence>
<evidence type="ECO:0000256" key="15">
    <source>
        <dbReference type="RuleBase" id="RU003448"/>
    </source>
</evidence>
<evidence type="ECO:0000256" key="14">
    <source>
        <dbReference type="PIRSR" id="PIRSR000726-1"/>
    </source>
</evidence>
<dbReference type="SUPFAM" id="SSF53633">
    <property type="entry name" value="Carbamate kinase-like"/>
    <property type="match status" value="1"/>
</dbReference>
<evidence type="ECO:0000313" key="20">
    <source>
        <dbReference type="Proteomes" id="UP001321786"/>
    </source>
</evidence>
<keyword evidence="6 16" id="KW-0028">Amino-acid biosynthesis</keyword>
<evidence type="ECO:0000256" key="9">
    <source>
        <dbReference type="ARBA" id="ARBA00022777"/>
    </source>
</evidence>